<keyword evidence="3" id="KW-1185">Reference proteome</keyword>
<accession>A0AAV7RQN9</accession>
<name>A0AAV7RQN9_PLEWA</name>
<gene>
    <name evidence="2" type="ORF">NDU88_007574</name>
</gene>
<evidence type="ECO:0000313" key="2">
    <source>
        <dbReference type="EMBL" id="KAJ1154831.1"/>
    </source>
</evidence>
<sequence>MAPPPTQTIKEKEDAVRAVASLGLGGAASTCPWRFESLSEQDSGRMKSLAPHRTQLMVFHKSLQGHRMKSFKTPMRNRICSHERLVKHEQMTCNDRRTDETETGKAARTRRAAGENDAAAQAP</sequence>
<reference evidence="2" key="1">
    <citation type="journal article" date="2022" name="bioRxiv">
        <title>Sequencing and chromosome-scale assembly of the giantPleurodeles waltlgenome.</title>
        <authorList>
            <person name="Brown T."/>
            <person name="Elewa A."/>
            <person name="Iarovenko S."/>
            <person name="Subramanian E."/>
            <person name="Araus A.J."/>
            <person name="Petzold A."/>
            <person name="Susuki M."/>
            <person name="Suzuki K.-i.T."/>
            <person name="Hayashi T."/>
            <person name="Toyoda A."/>
            <person name="Oliveira C."/>
            <person name="Osipova E."/>
            <person name="Leigh N.D."/>
            <person name="Simon A."/>
            <person name="Yun M.H."/>
        </authorList>
    </citation>
    <scope>NUCLEOTIDE SEQUENCE</scope>
    <source>
        <strain evidence="2">20211129_DDA</strain>
        <tissue evidence="2">Liver</tissue>
    </source>
</reference>
<dbReference type="EMBL" id="JANPWB010000009">
    <property type="protein sequence ID" value="KAJ1154831.1"/>
    <property type="molecule type" value="Genomic_DNA"/>
</dbReference>
<protein>
    <submittedName>
        <fullName evidence="2">Uncharacterized protein</fullName>
    </submittedName>
</protein>
<feature type="region of interest" description="Disordered" evidence="1">
    <location>
        <begin position="91"/>
        <end position="123"/>
    </location>
</feature>
<dbReference type="AlphaFoldDB" id="A0AAV7RQN9"/>
<proteinExistence type="predicted"/>
<comment type="caution">
    <text evidence="2">The sequence shown here is derived from an EMBL/GenBank/DDBJ whole genome shotgun (WGS) entry which is preliminary data.</text>
</comment>
<feature type="compositionally biased region" description="Basic and acidic residues" evidence="1">
    <location>
        <begin position="91"/>
        <end position="105"/>
    </location>
</feature>
<evidence type="ECO:0000313" key="3">
    <source>
        <dbReference type="Proteomes" id="UP001066276"/>
    </source>
</evidence>
<dbReference type="Proteomes" id="UP001066276">
    <property type="component" value="Chromosome 5"/>
</dbReference>
<organism evidence="2 3">
    <name type="scientific">Pleurodeles waltl</name>
    <name type="common">Iberian ribbed newt</name>
    <dbReference type="NCBI Taxonomy" id="8319"/>
    <lineage>
        <taxon>Eukaryota</taxon>
        <taxon>Metazoa</taxon>
        <taxon>Chordata</taxon>
        <taxon>Craniata</taxon>
        <taxon>Vertebrata</taxon>
        <taxon>Euteleostomi</taxon>
        <taxon>Amphibia</taxon>
        <taxon>Batrachia</taxon>
        <taxon>Caudata</taxon>
        <taxon>Salamandroidea</taxon>
        <taxon>Salamandridae</taxon>
        <taxon>Pleurodelinae</taxon>
        <taxon>Pleurodeles</taxon>
    </lineage>
</organism>
<evidence type="ECO:0000256" key="1">
    <source>
        <dbReference type="SAM" id="MobiDB-lite"/>
    </source>
</evidence>